<evidence type="ECO:0000256" key="6">
    <source>
        <dbReference type="SAM" id="MobiDB-lite"/>
    </source>
</evidence>
<dbReference type="Pfam" id="PF07690">
    <property type="entry name" value="MFS_1"/>
    <property type="match status" value="1"/>
</dbReference>
<protein>
    <recommendedName>
        <fullName evidence="10">Major facilitator superfamily (MFS) profile domain-containing protein</fullName>
    </recommendedName>
</protein>
<evidence type="ECO:0000256" key="5">
    <source>
        <dbReference type="ARBA" id="ARBA00023136"/>
    </source>
</evidence>
<feature type="transmembrane region" description="Helical" evidence="7">
    <location>
        <begin position="386"/>
        <end position="408"/>
    </location>
</feature>
<feature type="transmembrane region" description="Helical" evidence="7">
    <location>
        <begin position="231"/>
        <end position="252"/>
    </location>
</feature>
<feature type="transmembrane region" description="Helical" evidence="7">
    <location>
        <begin position="135"/>
        <end position="157"/>
    </location>
</feature>
<feature type="transmembrane region" description="Helical" evidence="7">
    <location>
        <begin position="455"/>
        <end position="474"/>
    </location>
</feature>
<accession>T1J6Z0</accession>
<feature type="transmembrane region" description="Helical" evidence="7">
    <location>
        <begin position="294"/>
        <end position="310"/>
    </location>
</feature>
<keyword evidence="4 7" id="KW-1133">Transmembrane helix</keyword>
<organism evidence="8 9">
    <name type="scientific">Strigamia maritima</name>
    <name type="common">European centipede</name>
    <name type="synonym">Geophilus maritimus</name>
    <dbReference type="NCBI Taxonomy" id="126957"/>
    <lineage>
        <taxon>Eukaryota</taxon>
        <taxon>Metazoa</taxon>
        <taxon>Ecdysozoa</taxon>
        <taxon>Arthropoda</taxon>
        <taxon>Myriapoda</taxon>
        <taxon>Chilopoda</taxon>
        <taxon>Pleurostigmophora</taxon>
        <taxon>Geophilomorpha</taxon>
        <taxon>Linotaeniidae</taxon>
        <taxon>Strigamia</taxon>
    </lineage>
</organism>
<keyword evidence="9" id="KW-1185">Reference proteome</keyword>
<reference evidence="9" key="1">
    <citation type="submission" date="2011-05" db="EMBL/GenBank/DDBJ databases">
        <authorList>
            <person name="Richards S.R."/>
            <person name="Qu J."/>
            <person name="Jiang H."/>
            <person name="Jhangiani S.N."/>
            <person name="Agravi P."/>
            <person name="Goodspeed R."/>
            <person name="Gross S."/>
            <person name="Mandapat C."/>
            <person name="Jackson L."/>
            <person name="Mathew T."/>
            <person name="Pu L."/>
            <person name="Thornton R."/>
            <person name="Saada N."/>
            <person name="Wilczek-Boney K.B."/>
            <person name="Lee S."/>
            <person name="Kovar C."/>
            <person name="Wu Y."/>
            <person name="Scherer S.E."/>
            <person name="Worley K.C."/>
            <person name="Muzny D.M."/>
            <person name="Gibbs R."/>
        </authorList>
    </citation>
    <scope>NUCLEOTIDE SEQUENCE</scope>
    <source>
        <strain evidence="9">Brora</strain>
    </source>
</reference>
<dbReference type="PANTHER" id="PTHR23507">
    <property type="entry name" value="ZGC:174356"/>
    <property type="match status" value="1"/>
</dbReference>
<dbReference type="PANTHER" id="PTHR23507:SF1">
    <property type="entry name" value="FI18259P1-RELATED"/>
    <property type="match status" value="1"/>
</dbReference>
<feature type="transmembrane region" description="Helical" evidence="7">
    <location>
        <begin position="330"/>
        <end position="354"/>
    </location>
</feature>
<dbReference type="GO" id="GO:0022857">
    <property type="term" value="F:transmembrane transporter activity"/>
    <property type="evidence" value="ECO:0007669"/>
    <property type="project" value="InterPro"/>
</dbReference>
<evidence type="ECO:0000313" key="8">
    <source>
        <dbReference type="EnsemblMetazoa" id="SMAR009419-PA"/>
    </source>
</evidence>
<dbReference type="AlphaFoldDB" id="T1J6Z0"/>
<dbReference type="PhylomeDB" id="T1J6Z0"/>
<dbReference type="SUPFAM" id="SSF103473">
    <property type="entry name" value="MFS general substrate transporter"/>
    <property type="match status" value="1"/>
</dbReference>
<feature type="transmembrane region" description="Helical" evidence="7">
    <location>
        <begin position="106"/>
        <end position="128"/>
    </location>
</feature>
<dbReference type="EMBL" id="JH431897">
    <property type="status" value="NOT_ANNOTATED_CDS"/>
    <property type="molecule type" value="Genomic_DNA"/>
</dbReference>
<dbReference type="EnsemblMetazoa" id="SMAR009419-RA">
    <property type="protein sequence ID" value="SMAR009419-PA"/>
    <property type="gene ID" value="SMAR009419"/>
</dbReference>
<feature type="transmembrane region" description="Helical" evidence="7">
    <location>
        <begin position="163"/>
        <end position="187"/>
    </location>
</feature>
<keyword evidence="3 7" id="KW-0812">Transmembrane</keyword>
<dbReference type="Proteomes" id="UP000014500">
    <property type="component" value="Unassembled WGS sequence"/>
</dbReference>
<dbReference type="Gene3D" id="1.20.1250.20">
    <property type="entry name" value="MFS general substrate transporter like domains"/>
    <property type="match status" value="1"/>
</dbReference>
<feature type="transmembrane region" description="Helical" evidence="7">
    <location>
        <begin position="420"/>
        <end position="443"/>
    </location>
</feature>
<dbReference type="PRINTS" id="PR01035">
    <property type="entry name" value="TCRTETA"/>
</dbReference>
<evidence type="ECO:0008006" key="10">
    <source>
        <dbReference type="Google" id="ProtNLM"/>
    </source>
</evidence>
<dbReference type="InterPro" id="IPR036259">
    <property type="entry name" value="MFS_trans_sf"/>
</dbReference>
<dbReference type="GO" id="GO:0016020">
    <property type="term" value="C:membrane"/>
    <property type="evidence" value="ECO:0007669"/>
    <property type="project" value="UniProtKB-SubCell"/>
</dbReference>
<evidence type="ECO:0000313" key="9">
    <source>
        <dbReference type="Proteomes" id="UP000014500"/>
    </source>
</evidence>
<feature type="transmembrane region" description="Helical" evidence="7">
    <location>
        <begin position="45"/>
        <end position="63"/>
    </location>
</feature>
<proteinExistence type="predicted"/>
<dbReference type="HOGENOM" id="CLU_028365_4_0_1"/>
<feature type="region of interest" description="Disordered" evidence="6">
    <location>
        <begin position="1"/>
        <end position="26"/>
    </location>
</feature>
<evidence type="ECO:0000256" key="1">
    <source>
        <dbReference type="ARBA" id="ARBA00004141"/>
    </source>
</evidence>
<name>T1J6Z0_STRMM</name>
<comment type="subcellular location">
    <subcellularLocation>
        <location evidence="2">Cell membrane</location>
    </subcellularLocation>
    <subcellularLocation>
        <location evidence="1">Membrane</location>
        <topology evidence="1">Multi-pass membrane protein</topology>
    </subcellularLocation>
</comment>
<sequence length="501" mass="56286">MNNKREETSSTVHKNQEKNSDSEKNTNKIEKTSLKIKLATFIRRISVEPAVFLYCIAMTFNGITTQSLTIRKYCLVQMEYPEDICLNLTNNKTLENQAQSEATNFLFYKTLLENLPTIILAIFIGAWSDKNGRKFLLVFPTITSGIGMIIMIFNAHYLTEMDFNYILLASMPYALGGNIFIVLTGAFSYITDITDKSNLIIRFGFLQAAITCGMPIGTSCGSIVFSKYGYVTVYAVNLMLYIITLLYILIFVKETILPPIDQTLKYTSLFKLTNVKEIVVTVCKQREHNGRFQIILLLITAVISFMHLNVELNVTYLFTRWEFEWDEITYTTYVAFKFAGSLLGLLLVLPLLTLRLQISDLVIGIASALCYVANETIIAVSDQGWILYAATILTVGSGMITTIIRTIMSKIVLPTEQGKLAAVIGAVGAAMPLIGSIMFTQVYNVTRITFSGAMYDTSALLGLIPAICFGWIYVQQMNLYESSRLVEYIDPIFTLISIMFQ</sequence>
<evidence type="ECO:0000256" key="3">
    <source>
        <dbReference type="ARBA" id="ARBA00022692"/>
    </source>
</evidence>
<reference evidence="8" key="2">
    <citation type="submission" date="2015-02" db="UniProtKB">
        <authorList>
            <consortium name="EnsemblMetazoa"/>
        </authorList>
    </citation>
    <scope>IDENTIFICATION</scope>
</reference>
<dbReference type="OMA" id="RICTIMI"/>
<evidence type="ECO:0000256" key="2">
    <source>
        <dbReference type="ARBA" id="ARBA00004236"/>
    </source>
</evidence>
<dbReference type="InterPro" id="IPR011701">
    <property type="entry name" value="MFS"/>
</dbReference>
<evidence type="ECO:0000256" key="4">
    <source>
        <dbReference type="ARBA" id="ARBA00022989"/>
    </source>
</evidence>
<feature type="transmembrane region" description="Helical" evidence="7">
    <location>
        <begin position="361"/>
        <end position="380"/>
    </location>
</feature>
<dbReference type="eggNOG" id="KOG2816">
    <property type="taxonomic scope" value="Eukaryota"/>
</dbReference>
<keyword evidence="5 7" id="KW-0472">Membrane</keyword>
<evidence type="ECO:0000256" key="7">
    <source>
        <dbReference type="SAM" id="Phobius"/>
    </source>
</evidence>
<dbReference type="InterPro" id="IPR001958">
    <property type="entry name" value="Tet-R_TetA/multi-R_MdtG-like"/>
</dbReference>
<feature type="transmembrane region" description="Helical" evidence="7">
    <location>
        <begin position="199"/>
        <end position="225"/>
    </location>
</feature>